<evidence type="ECO:0000313" key="1">
    <source>
        <dbReference type="EMBL" id="HAD1627329.1"/>
    </source>
</evidence>
<dbReference type="AlphaFoldDB" id="A0A710H6L2"/>
<protein>
    <submittedName>
        <fullName evidence="1">Uncharacterized protein</fullName>
    </submittedName>
</protein>
<sequence>MSEFGFASWNSQGKKNNYGIKPSMVLGRSSVASFSQSGNWSFTLRAGYVLKYIQAPIENVNTGLRRKFTISGGTITCTAASTTQFETNTEPAIAAVIVFYQEKA</sequence>
<dbReference type="EMBL" id="DAANVS010000027">
    <property type="protein sequence ID" value="HAD1627329.1"/>
    <property type="molecule type" value="Genomic_DNA"/>
</dbReference>
<gene>
    <name evidence="1" type="ORF">G0P69_11995</name>
</gene>
<proteinExistence type="predicted"/>
<accession>A0A710H6L2</accession>
<comment type="caution">
    <text evidence="1">The sequence shown here is derived from an EMBL/GenBank/DDBJ whole genome shotgun (WGS) entry which is preliminary data.</text>
</comment>
<reference evidence="1" key="1">
    <citation type="journal article" date="2018" name="Genome Biol.">
        <title>SKESA: strategic k-mer extension for scrupulous assemblies.</title>
        <authorList>
            <person name="Souvorov A."/>
            <person name="Agarwala R."/>
            <person name="Lipman D.J."/>
        </authorList>
    </citation>
    <scope>NUCLEOTIDE SEQUENCE</scope>
    <source>
        <strain evidence="1">SSI_AA693</strain>
    </source>
</reference>
<reference evidence="1" key="2">
    <citation type="submission" date="2019-08" db="EMBL/GenBank/DDBJ databases">
        <authorList>
            <consortium name="NCBI Pathogen Detection Project"/>
        </authorList>
    </citation>
    <scope>NUCLEOTIDE SEQUENCE</scope>
    <source>
        <strain evidence="1">SSI_AA693</strain>
    </source>
</reference>
<name>A0A710H6L2_SALTM</name>
<organism evidence="1">
    <name type="scientific">Salmonella typhimurium</name>
    <dbReference type="NCBI Taxonomy" id="90371"/>
    <lineage>
        <taxon>Bacteria</taxon>
        <taxon>Pseudomonadati</taxon>
        <taxon>Pseudomonadota</taxon>
        <taxon>Gammaproteobacteria</taxon>
        <taxon>Enterobacterales</taxon>
        <taxon>Enterobacteriaceae</taxon>
        <taxon>Salmonella</taxon>
    </lineage>
</organism>